<dbReference type="SUPFAM" id="SSF54427">
    <property type="entry name" value="NTF2-like"/>
    <property type="match status" value="1"/>
</dbReference>
<comment type="subunit">
    <text evidence="2">Interacts transiently with the RNA polymerase catalytic core formed by RpoA, RpoB, RpoC and RpoZ (2 alpha, 1 beta, 1 beta' and 1 omega subunit) to form the RNA polymerase holoenzyme that can initiate transcription.</text>
</comment>
<keyword evidence="11" id="KW-0548">Nucleotidyltransferase</keyword>
<feature type="domain" description="RNA polymerase sigma factor 70 region 4 type 2" evidence="9">
    <location>
        <begin position="123"/>
        <end position="168"/>
    </location>
</feature>
<accession>A0A366LVZ8</accession>
<evidence type="ECO:0000256" key="2">
    <source>
        <dbReference type="ARBA" id="ARBA00011344"/>
    </source>
</evidence>
<feature type="domain" description="RNA polymerase sigma-70 region 2" evidence="8">
    <location>
        <begin position="12"/>
        <end position="80"/>
    </location>
</feature>
<dbReference type="Pfam" id="PF12680">
    <property type="entry name" value="SnoaL_2"/>
    <property type="match status" value="1"/>
</dbReference>
<dbReference type="InterPro" id="IPR039425">
    <property type="entry name" value="RNA_pol_sigma-70-like"/>
</dbReference>
<dbReference type="InterPro" id="IPR000838">
    <property type="entry name" value="RNA_pol_sigma70_ECF_CS"/>
</dbReference>
<dbReference type="SUPFAM" id="SSF88946">
    <property type="entry name" value="Sigma2 domain of RNA polymerase sigma factors"/>
    <property type="match status" value="1"/>
</dbReference>
<reference evidence="11 12" key="1">
    <citation type="submission" date="2018-06" db="EMBL/GenBank/DDBJ databases">
        <title>Sphaerisporangium craniellae sp. nov., isolated from a marine sponge in the South China Sea.</title>
        <authorList>
            <person name="Li L."/>
        </authorList>
    </citation>
    <scope>NUCLEOTIDE SEQUENCE [LARGE SCALE GENOMIC DNA]</scope>
    <source>
        <strain evidence="11 12">LHW63015</strain>
    </source>
</reference>
<name>A0A366LVZ8_9ACTN</name>
<dbReference type="PANTHER" id="PTHR43133">
    <property type="entry name" value="RNA POLYMERASE ECF-TYPE SIGMA FACTO"/>
    <property type="match status" value="1"/>
</dbReference>
<dbReference type="InterPro" id="IPR032710">
    <property type="entry name" value="NTF2-like_dom_sf"/>
</dbReference>
<dbReference type="InterPro" id="IPR037401">
    <property type="entry name" value="SnoaL-like"/>
</dbReference>
<evidence type="ECO:0000259" key="8">
    <source>
        <dbReference type="Pfam" id="PF04542"/>
    </source>
</evidence>
<organism evidence="11 12">
    <name type="scientific">Spongiactinospora rosea</name>
    <dbReference type="NCBI Taxonomy" id="2248750"/>
    <lineage>
        <taxon>Bacteria</taxon>
        <taxon>Bacillati</taxon>
        <taxon>Actinomycetota</taxon>
        <taxon>Actinomycetes</taxon>
        <taxon>Streptosporangiales</taxon>
        <taxon>Streptosporangiaceae</taxon>
        <taxon>Spongiactinospora</taxon>
    </lineage>
</organism>
<dbReference type="CDD" id="cd06171">
    <property type="entry name" value="Sigma70_r4"/>
    <property type="match status" value="1"/>
</dbReference>
<protein>
    <recommendedName>
        <fullName evidence="7">RNA polymerase sigma factor</fullName>
    </recommendedName>
</protein>
<evidence type="ECO:0000259" key="10">
    <source>
        <dbReference type="Pfam" id="PF12680"/>
    </source>
</evidence>
<dbReference type="GO" id="GO:0006352">
    <property type="term" value="P:DNA-templated transcription initiation"/>
    <property type="evidence" value="ECO:0007669"/>
    <property type="project" value="InterPro"/>
</dbReference>
<keyword evidence="5 7" id="KW-0238">DNA-binding</keyword>
<evidence type="ECO:0000256" key="6">
    <source>
        <dbReference type="ARBA" id="ARBA00023163"/>
    </source>
</evidence>
<dbReference type="GO" id="GO:0006950">
    <property type="term" value="P:response to stress"/>
    <property type="evidence" value="ECO:0007669"/>
    <property type="project" value="UniProtKB-ARBA"/>
</dbReference>
<dbReference type="Gene3D" id="3.10.450.50">
    <property type="match status" value="1"/>
</dbReference>
<dbReference type="InterPro" id="IPR036388">
    <property type="entry name" value="WH-like_DNA-bd_sf"/>
</dbReference>
<keyword evidence="4 7" id="KW-0731">Sigma factor</keyword>
<evidence type="ECO:0000256" key="1">
    <source>
        <dbReference type="ARBA" id="ARBA00010641"/>
    </source>
</evidence>
<keyword evidence="11" id="KW-0808">Transferase</keyword>
<dbReference type="GO" id="GO:0016779">
    <property type="term" value="F:nucleotidyltransferase activity"/>
    <property type="evidence" value="ECO:0007669"/>
    <property type="project" value="UniProtKB-KW"/>
</dbReference>
<dbReference type="GO" id="GO:0016987">
    <property type="term" value="F:sigma factor activity"/>
    <property type="evidence" value="ECO:0007669"/>
    <property type="project" value="UniProtKB-KW"/>
</dbReference>
<dbReference type="PROSITE" id="PS01063">
    <property type="entry name" value="SIGMA70_ECF"/>
    <property type="match status" value="1"/>
</dbReference>
<dbReference type="SUPFAM" id="SSF88659">
    <property type="entry name" value="Sigma3 and sigma4 domains of RNA polymerase sigma factors"/>
    <property type="match status" value="1"/>
</dbReference>
<dbReference type="GO" id="GO:0003677">
    <property type="term" value="F:DNA binding"/>
    <property type="evidence" value="ECO:0007669"/>
    <property type="project" value="UniProtKB-KW"/>
</dbReference>
<sequence length="303" mass="33241">MTPQDRTDFAALIDEHRQELLVHCRRILGSAHEAEDLVQETYLRAWRAYDGFQGRSSVQSWLYRIATNACLNSIESRGRRPLPAETAEPGRAAEVVFGAVPADPAVVTETRAGVRLAVAATWRHLTPKQRAVLILRDVLNWPAAEVAVALGTTSAAVHSTLLRARARMSEAAPEPDEIAEPHDACRRDLLDRYVSAFENADAPALTRLLTEDAVCELTSSKLTGREAISRFLANECPAFGTCRMVPTTYAGRPAFATYAPGPDGRYRAYSVETLTLTPAGITRIVSHQNTDAFRALGLPLIHR</sequence>
<dbReference type="OrthoDB" id="3500555at2"/>
<dbReference type="Pfam" id="PF08281">
    <property type="entry name" value="Sigma70_r4_2"/>
    <property type="match status" value="1"/>
</dbReference>
<dbReference type="PANTHER" id="PTHR43133:SF65">
    <property type="entry name" value="ECF RNA POLYMERASE SIGMA FACTOR SIGG"/>
    <property type="match status" value="1"/>
</dbReference>
<dbReference type="Proteomes" id="UP000253303">
    <property type="component" value="Unassembled WGS sequence"/>
</dbReference>
<dbReference type="Gene3D" id="1.10.1740.10">
    <property type="match status" value="1"/>
</dbReference>
<evidence type="ECO:0000313" key="11">
    <source>
        <dbReference type="EMBL" id="RBQ17733.1"/>
    </source>
</evidence>
<dbReference type="InterPro" id="IPR014284">
    <property type="entry name" value="RNA_pol_sigma-70_dom"/>
</dbReference>
<dbReference type="RefSeq" id="WP_113982829.1">
    <property type="nucleotide sequence ID" value="NZ_QMEY01000010.1"/>
</dbReference>
<dbReference type="NCBIfam" id="TIGR02937">
    <property type="entry name" value="sigma70-ECF"/>
    <property type="match status" value="1"/>
</dbReference>
<evidence type="ECO:0000256" key="7">
    <source>
        <dbReference type="RuleBase" id="RU000716"/>
    </source>
</evidence>
<evidence type="ECO:0000256" key="4">
    <source>
        <dbReference type="ARBA" id="ARBA00023082"/>
    </source>
</evidence>
<dbReference type="InterPro" id="IPR013249">
    <property type="entry name" value="RNA_pol_sigma70_r4_t2"/>
</dbReference>
<keyword evidence="6 7" id="KW-0804">Transcription</keyword>
<gene>
    <name evidence="11" type="ORF">DP939_22960</name>
</gene>
<keyword evidence="3 7" id="KW-0805">Transcription regulation</keyword>
<dbReference type="Gene3D" id="1.10.10.10">
    <property type="entry name" value="Winged helix-like DNA-binding domain superfamily/Winged helix DNA-binding domain"/>
    <property type="match status" value="1"/>
</dbReference>
<feature type="domain" description="SnoaL-like" evidence="10">
    <location>
        <begin position="191"/>
        <end position="249"/>
    </location>
</feature>
<comment type="caution">
    <text evidence="11">The sequence shown here is derived from an EMBL/GenBank/DDBJ whole genome shotgun (WGS) entry which is preliminary data.</text>
</comment>
<dbReference type="Pfam" id="PF04542">
    <property type="entry name" value="Sigma70_r2"/>
    <property type="match status" value="1"/>
</dbReference>
<comment type="similarity">
    <text evidence="1 7">Belongs to the sigma-70 factor family. ECF subfamily.</text>
</comment>
<proteinExistence type="inferred from homology"/>
<evidence type="ECO:0000256" key="5">
    <source>
        <dbReference type="ARBA" id="ARBA00023125"/>
    </source>
</evidence>
<dbReference type="AlphaFoldDB" id="A0A366LVZ8"/>
<dbReference type="InterPro" id="IPR007627">
    <property type="entry name" value="RNA_pol_sigma70_r2"/>
</dbReference>
<dbReference type="EMBL" id="QMEY01000010">
    <property type="protein sequence ID" value="RBQ17733.1"/>
    <property type="molecule type" value="Genomic_DNA"/>
</dbReference>
<dbReference type="InterPro" id="IPR013324">
    <property type="entry name" value="RNA_pol_sigma_r3/r4-like"/>
</dbReference>
<evidence type="ECO:0000313" key="12">
    <source>
        <dbReference type="Proteomes" id="UP000253303"/>
    </source>
</evidence>
<dbReference type="InterPro" id="IPR013325">
    <property type="entry name" value="RNA_pol_sigma_r2"/>
</dbReference>
<evidence type="ECO:0000259" key="9">
    <source>
        <dbReference type="Pfam" id="PF08281"/>
    </source>
</evidence>
<evidence type="ECO:0000256" key="3">
    <source>
        <dbReference type="ARBA" id="ARBA00023015"/>
    </source>
</evidence>
<keyword evidence="12" id="KW-1185">Reference proteome</keyword>
<dbReference type="NCBIfam" id="NF006089">
    <property type="entry name" value="PRK08241.1"/>
    <property type="match status" value="1"/>
</dbReference>